<dbReference type="EMBL" id="BAABJP010000026">
    <property type="protein sequence ID" value="GAA5162376.1"/>
    <property type="molecule type" value="Genomic_DNA"/>
</dbReference>
<organism evidence="2 3">
    <name type="scientific">Pseudonocardia eucalypti</name>
    <dbReference type="NCBI Taxonomy" id="648755"/>
    <lineage>
        <taxon>Bacteria</taxon>
        <taxon>Bacillati</taxon>
        <taxon>Actinomycetota</taxon>
        <taxon>Actinomycetes</taxon>
        <taxon>Pseudonocardiales</taxon>
        <taxon>Pseudonocardiaceae</taxon>
        <taxon>Pseudonocardia</taxon>
    </lineage>
</organism>
<protein>
    <recommendedName>
        <fullName evidence="4">DUF3040 domain-containing protein</fullName>
    </recommendedName>
</protein>
<evidence type="ECO:0000313" key="2">
    <source>
        <dbReference type="EMBL" id="GAA5162376.1"/>
    </source>
</evidence>
<proteinExistence type="predicted"/>
<comment type="caution">
    <text evidence="2">The sequence shown here is derived from an EMBL/GenBank/DDBJ whole genome shotgun (WGS) entry which is preliminary data.</text>
</comment>
<evidence type="ECO:0000313" key="3">
    <source>
        <dbReference type="Proteomes" id="UP001428817"/>
    </source>
</evidence>
<dbReference type="Proteomes" id="UP001428817">
    <property type="component" value="Unassembled WGS sequence"/>
</dbReference>
<sequence>MLSEREARSLRAIERQLVAEDHRFVAFMSRPVFDRRDRWTRRGYDMVIGIALSSAVPCIALSGGETLLPGLTAVALAGLTGYVRWRRFPPRRVARSRT</sequence>
<dbReference type="Pfam" id="PF11239">
    <property type="entry name" value="DUF3040"/>
    <property type="match status" value="1"/>
</dbReference>
<name>A0ABP9QI72_9PSEU</name>
<keyword evidence="1" id="KW-0812">Transmembrane</keyword>
<evidence type="ECO:0008006" key="4">
    <source>
        <dbReference type="Google" id="ProtNLM"/>
    </source>
</evidence>
<accession>A0ABP9QI72</accession>
<keyword evidence="3" id="KW-1185">Reference proteome</keyword>
<gene>
    <name evidence="2" type="ORF">GCM10023321_47880</name>
</gene>
<keyword evidence="1" id="KW-0472">Membrane</keyword>
<feature type="transmembrane region" description="Helical" evidence="1">
    <location>
        <begin position="43"/>
        <end position="62"/>
    </location>
</feature>
<dbReference type="RefSeq" id="WP_185065909.1">
    <property type="nucleotide sequence ID" value="NZ_BAABJP010000026.1"/>
</dbReference>
<keyword evidence="1" id="KW-1133">Transmembrane helix</keyword>
<dbReference type="InterPro" id="IPR021401">
    <property type="entry name" value="DUF3040"/>
</dbReference>
<reference evidence="3" key="1">
    <citation type="journal article" date="2019" name="Int. J. Syst. Evol. Microbiol.">
        <title>The Global Catalogue of Microorganisms (GCM) 10K type strain sequencing project: providing services to taxonomists for standard genome sequencing and annotation.</title>
        <authorList>
            <consortium name="The Broad Institute Genomics Platform"/>
            <consortium name="The Broad Institute Genome Sequencing Center for Infectious Disease"/>
            <person name="Wu L."/>
            <person name="Ma J."/>
        </authorList>
    </citation>
    <scope>NUCLEOTIDE SEQUENCE [LARGE SCALE GENOMIC DNA]</scope>
    <source>
        <strain evidence="3">JCM 18303</strain>
    </source>
</reference>
<evidence type="ECO:0000256" key="1">
    <source>
        <dbReference type="SAM" id="Phobius"/>
    </source>
</evidence>
<feature type="transmembrane region" description="Helical" evidence="1">
    <location>
        <begin position="68"/>
        <end position="85"/>
    </location>
</feature>